<dbReference type="InterPro" id="IPR043325">
    <property type="entry name" value="LTSS"/>
</dbReference>
<organism evidence="10 11">
    <name type="scientific">Nelumbo nucifera</name>
    <name type="common">Sacred lotus</name>
    <dbReference type="NCBI Taxonomy" id="4432"/>
    <lineage>
        <taxon>Eukaryota</taxon>
        <taxon>Viridiplantae</taxon>
        <taxon>Streptophyta</taxon>
        <taxon>Embryophyta</taxon>
        <taxon>Tracheophyta</taxon>
        <taxon>Spermatophyta</taxon>
        <taxon>Magnoliopsida</taxon>
        <taxon>Proteales</taxon>
        <taxon>Nelumbonaceae</taxon>
        <taxon>Nelumbo</taxon>
    </lineage>
</organism>
<keyword evidence="5" id="KW-1015">Disulfide bond</keyword>
<keyword evidence="3" id="KW-0336">GPI-anchor</keyword>
<keyword evidence="7" id="KW-0449">Lipoprotein</keyword>
<dbReference type="OrthoDB" id="911994at2759"/>
<protein>
    <submittedName>
        <fullName evidence="11">Non-specific lipid-transfer protein-like protein At2g13820</fullName>
    </submittedName>
</protein>
<evidence type="ECO:0000256" key="5">
    <source>
        <dbReference type="ARBA" id="ARBA00023157"/>
    </source>
</evidence>
<dbReference type="PANTHER" id="PTHR33044">
    <property type="entry name" value="BIFUNCTIONAL INHIBITOR/LIPID-TRANSFER PROTEIN/SEED STORAGE 2S ALBUMIN SUPERFAMILY PROTEIN-RELATED"/>
    <property type="match status" value="1"/>
</dbReference>
<evidence type="ECO:0000256" key="1">
    <source>
        <dbReference type="ARBA" id="ARBA00004609"/>
    </source>
</evidence>
<evidence type="ECO:0000256" key="2">
    <source>
        <dbReference type="ARBA" id="ARBA00009748"/>
    </source>
</evidence>
<evidence type="ECO:0000256" key="9">
    <source>
        <dbReference type="SAM" id="SignalP"/>
    </source>
</evidence>
<keyword evidence="10" id="KW-1185">Reference proteome</keyword>
<proteinExistence type="inferred from homology"/>
<dbReference type="GeneID" id="104598633"/>
<dbReference type="InterPro" id="IPR016140">
    <property type="entry name" value="Bifunc_inhib/LTP/seed_store"/>
</dbReference>
<dbReference type="STRING" id="4432.A0A1U7ZZ01"/>
<gene>
    <name evidence="11" type="primary">LOC104598633</name>
</gene>
<dbReference type="FunFam" id="1.10.110.10:FF:000001">
    <property type="entry name" value="Bifunctional inhibitor/lipid-transfer protein/seed storage 2S albumin superfamily protein"/>
    <property type="match status" value="1"/>
</dbReference>
<dbReference type="SUPFAM" id="SSF47699">
    <property type="entry name" value="Bifunctional inhibitor/lipid-transfer protein/seed storage 2S albumin"/>
    <property type="match status" value="1"/>
</dbReference>
<feature type="signal peptide" evidence="9">
    <location>
        <begin position="1"/>
        <end position="26"/>
    </location>
</feature>
<dbReference type="CDD" id="cd00010">
    <property type="entry name" value="AAI_LTSS"/>
    <property type="match status" value="1"/>
</dbReference>
<dbReference type="InterPro" id="IPR000528">
    <property type="entry name" value="Plant_nsLTP"/>
</dbReference>
<evidence type="ECO:0000256" key="4">
    <source>
        <dbReference type="ARBA" id="ARBA00022729"/>
    </source>
</evidence>
<comment type="similarity">
    <text evidence="2">Belongs to the plant LTP family.</text>
</comment>
<name>A0A1U7ZZ01_NELNU</name>
<dbReference type="KEGG" id="nnu:104598633"/>
<dbReference type="GO" id="GO:0006869">
    <property type="term" value="P:lipid transport"/>
    <property type="evidence" value="ECO:0007669"/>
    <property type="project" value="InterPro"/>
</dbReference>
<dbReference type="Proteomes" id="UP000189703">
    <property type="component" value="Unplaced"/>
</dbReference>
<dbReference type="InterPro" id="IPR036312">
    <property type="entry name" value="Bifun_inhib/LTP/seed_sf"/>
</dbReference>
<evidence type="ECO:0000256" key="3">
    <source>
        <dbReference type="ARBA" id="ARBA00022622"/>
    </source>
</evidence>
<evidence type="ECO:0000256" key="8">
    <source>
        <dbReference type="SAM" id="MobiDB-lite"/>
    </source>
</evidence>
<dbReference type="AlphaFoldDB" id="A0A1U7ZZ01"/>
<dbReference type="OMA" id="CCTNFEN"/>
<dbReference type="eggNOG" id="ENOG502S0AW">
    <property type="taxonomic scope" value="Eukaryota"/>
</dbReference>
<accession>A0A1U7ZZ01</accession>
<reference evidence="11" key="1">
    <citation type="submission" date="2025-08" db="UniProtKB">
        <authorList>
            <consortium name="RefSeq"/>
        </authorList>
    </citation>
    <scope>IDENTIFICATION</scope>
</reference>
<dbReference type="GO" id="GO:0005886">
    <property type="term" value="C:plasma membrane"/>
    <property type="evidence" value="ECO:0007669"/>
    <property type="project" value="UniProtKB-SubCell"/>
</dbReference>
<keyword evidence="3" id="KW-0472">Membrane</keyword>
<comment type="subcellular location">
    <subcellularLocation>
        <location evidence="1">Cell membrane</location>
        <topology evidence="1">Lipid-anchor</topology>
        <topology evidence="1">GPI-anchor</topology>
    </subcellularLocation>
</comment>
<evidence type="ECO:0000256" key="7">
    <source>
        <dbReference type="ARBA" id="ARBA00023288"/>
    </source>
</evidence>
<sequence>MALKRVEMGLVMVFIVTMLWVELAVAQLACTSALISMAPCTNFITGNFSTPTVSCCTNFENVVKTQPECLCTVINGTTTPLGFNINQTRAMELPTACNVQTPPVSQCKAANGPATSPAGSPASSPSDLSNKTAETTTPTPSISVFPLGANSSATGFSDGNSNTKSPLQLVIFLLFIASCASNFPSF</sequence>
<keyword evidence="6" id="KW-0325">Glycoprotein</keyword>
<dbReference type="RefSeq" id="XP_010259100.1">
    <property type="nucleotide sequence ID" value="XM_010260798.1"/>
</dbReference>
<feature type="region of interest" description="Disordered" evidence="8">
    <location>
        <begin position="108"/>
        <end position="145"/>
    </location>
</feature>
<evidence type="ECO:0000313" key="11">
    <source>
        <dbReference type="RefSeq" id="XP_010259100.1"/>
    </source>
</evidence>
<dbReference type="GO" id="GO:0008289">
    <property type="term" value="F:lipid binding"/>
    <property type="evidence" value="ECO:0007669"/>
    <property type="project" value="InterPro"/>
</dbReference>
<evidence type="ECO:0000313" key="10">
    <source>
        <dbReference type="Proteomes" id="UP000189703"/>
    </source>
</evidence>
<dbReference type="Gene3D" id="1.10.110.10">
    <property type="entry name" value="Plant lipid-transfer and hydrophobic proteins"/>
    <property type="match status" value="1"/>
</dbReference>
<dbReference type="GO" id="GO:0098552">
    <property type="term" value="C:side of membrane"/>
    <property type="evidence" value="ECO:0007669"/>
    <property type="project" value="UniProtKB-KW"/>
</dbReference>
<feature type="compositionally biased region" description="Polar residues" evidence="8">
    <location>
        <begin position="127"/>
        <end position="142"/>
    </location>
</feature>
<feature type="chain" id="PRO_5043814425" evidence="9">
    <location>
        <begin position="27"/>
        <end position="186"/>
    </location>
</feature>
<keyword evidence="4 9" id="KW-0732">Signal</keyword>
<dbReference type="PRINTS" id="PR00382">
    <property type="entry name" value="LIPIDTRNSFER"/>
</dbReference>
<dbReference type="SMART" id="SM00499">
    <property type="entry name" value="AAI"/>
    <property type="match status" value="1"/>
</dbReference>
<feature type="compositionally biased region" description="Low complexity" evidence="8">
    <location>
        <begin position="109"/>
        <end position="126"/>
    </location>
</feature>
<evidence type="ECO:0000256" key="6">
    <source>
        <dbReference type="ARBA" id="ARBA00023180"/>
    </source>
</evidence>
<dbReference type="Pfam" id="PF14368">
    <property type="entry name" value="LTP_2"/>
    <property type="match status" value="1"/>
</dbReference>